<evidence type="ECO:0000313" key="2">
    <source>
        <dbReference type="EMBL" id="QPB09909.1"/>
    </source>
</evidence>
<proteinExistence type="predicted"/>
<sequence length="131" mass="13512">MRWTPHVSVGAFTAGASSVKHPPGGVERPSSEPWRSAIPGRPSERQGGQFGPPNGGFGTPQGGPGPTNAREGGRQCRERRTASQPPSGPQGPGEGPQGPFRKDRSELAPSGGREPSVQNPSDLPGHCECAS</sequence>
<feature type="compositionally biased region" description="Gly residues" evidence="1">
    <location>
        <begin position="48"/>
        <end position="65"/>
    </location>
</feature>
<name>A0A873WEH8_9CAUD</name>
<organism evidence="2 3">
    <name type="scientific">Streptomyces phage Sentinel</name>
    <dbReference type="NCBI Taxonomy" id="2767584"/>
    <lineage>
        <taxon>Viruses</taxon>
        <taxon>Duplodnaviria</taxon>
        <taxon>Heunggongvirae</taxon>
        <taxon>Uroviricota</taxon>
        <taxon>Caudoviricetes</taxon>
        <taxon>Arquatrovirinae</taxon>
        <taxon>Sentinelvirus</taxon>
        <taxon>Sentinelvirus sentinel</taxon>
    </lineage>
</organism>
<keyword evidence="3" id="KW-1185">Reference proteome</keyword>
<feature type="compositionally biased region" description="Basic and acidic residues" evidence="1">
    <location>
        <begin position="71"/>
        <end position="81"/>
    </location>
</feature>
<evidence type="ECO:0000313" key="3">
    <source>
        <dbReference type="Proteomes" id="UP000663080"/>
    </source>
</evidence>
<gene>
    <name evidence="2" type="ORF">CPT_Sentinel_075</name>
</gene>
<reference evidence="2" key="1">
    <citation type="submission" date="2020-07" db="EMBL/GenBank/DDBJ databases">
        <title>Complete genome sequence of Streptomyces phage Sentinel.</title>
        <authorList>
            <person name="Talcott A.F."/>
            <person name="Ramsey J."/>
            <person name="Moreland R."/>
            <person name="Hernandez I."/>
            <person name="Clark J.D."/>
            <person name="Liu M."/>
            <person name="Burrowes B."/>
        </authorList>
    </citation>
    <scope>NUCLEOTIDE SEQUENCE</scope>
</reference>
<evidence type="ECO:0000256" key="1">
    <source>
        <dbReference type="SAM" id="MobiDB-lite"/>
    </source>
</evidence>
<feature type="region of interest" description="Disordered" evidence="1">
    <location>
        <begin position="1"/>
        <end position="131"/>
    </location>
</feature>
<dbReference type="Proteomes" id="UP000663080">
    <property type="component" value="Segment"/>
</dbReference>
<accession>A0A873WEH8</accession>
<dbReference type="EMBL" id="MT701597">
    <property type="protein sequence ID" value="QPB09909.1"/>
    <property type="molecule type" value="Genomic_DNA"/>
</dbReference>
<protein>
    <submittedName>
        <fullName evidence="2">Uncharacterized protein</fullName>
    </submittedName>
</protein>